<name>A0AAE0VAL2_9TELE</name>
<evidence type="ECO:0000256" key="2">
    <source>
        <dbReference type="ARBA" id="ARBA00022801"/>
    </source>
</evidence>
<dbReference type="InterPro" id="IPR002018">
    <property type="entry name" value="CarbesteraseB"/>
</dbReference>
<feature type="compositionally biased region" description="Low complexity" evidence="4">
    <location>
        <begin position="1525"/>
        <end position="1541"/>
    </location>
</feature>
<accession>A0AAE0VAL2</accession>
<dbReference type="CDD" id="cd01650">
    <property type="entry name" value="RT_nLTR_like"/>
    <property type="match status" value="1"/>
</dbReference>
<gene>
    <name evidence="6" type="ORF">QTP70_020714</name>
</gene>
<keyword evidence="3" id="KW-0175">Coiled coil</keyword>
<organism evidence="6 7">
    <name type="scientific">Hemibagrus guttatus</name>
    <dbReference type="NCBI Taxonomy" id="175788"/>
    <lineage>
        <taxon>Eukaryota</taxon>
        <taxon>Metazoa</taxon>
        <taxon>Chordata</taxon>
        <taxon>Craniata</taxon>
        <taxon>Vertebrata</taxon>
        <taxon>Euteleostomi</taxon>
        <taxon>Actinopterygii</taxon>
        <taxon>Neopterygii</taxon>
        <taxon>Teleostei</taxon>
        <taxon>Ostariophysi</taxon>
        <taxon>Siluriformes</taxon>
        <taxon>Bagridae</taxon>
        <taxon>Hemibagrus</taxon>
    </lineage>
</organism>
<keyword evidence="2" id="KW-0378">Hydrolase</keyword>
<dbReference type="Proteomes" id="UP001274896">
    <property type="component" value="Unassembled WGS sequence"/>
</dbReference>
<sequence length="1861" mass="212589">MLKKSPVSCLNDYRPIAFTPIIIMKCFERLIMRQIKDLLPPSLDPMQFAYHPNRSTDDAISTTLHLSLTHLENKDTYSTKFGVHLAEDLTWSLNTSSITKKAQQRLHFLRRLRKAHLPPLILTTFYRGTIESILSSCITAWFGNCTILDRKTLHRIVRTAEKIIRVSLSSIMDIYSTHCIRKAISIVDDPTHPSHTLFTLLPSGKMYRSIRAHASRLLNSFFPQAIRVEAHTHTGTTQPPFSPPTVSSAAVHRVLRNNNPRKAAGPDNIPGCALRACATELADVFTSIFNLSLSQCTIPTCFKTTTIVPLPKKSPLTCLNDYRPVALTPIIMKCFERVVLAHIQSSIPDTLDPLQYAYRPNRSTSDAIAAALHIFLSHLEVKDTYIRMLFIDYSSAFNTVIPHKVIHKLFALGLHPTLCNWLLNFLTGRPQSVRIGNRTSTTITTKIGTPLGCVLSPILYTLFIHDCIAFHKDNIILKFANDTAVIGRITGGDKAAYRREVASLVTWCEDNNLTRNTDKTNCVIESVLTNCIILWYGSTTMRDCNLLQRVVKTAEKIIRTPPPSLQTIYHRESTGVLPPFLRTPPIPNMDCSHSYPQDGGTSNMVKASSCTGDKHAKGNWGFLDQIAALQWVQQNIESFGGDPQSVTIAGESAGAISSSMLTLSPLAKGLFHRAIFQSGTANFQVFSTKDTTAITKIIANVTECDSSSEILVKCIREKTEEDMIKAIKAIKKHKIFLAATVDGEFLTHMPEEVLKSKNFEKVPVLIGVTNHEFGWLLPLNLLPSGWEKGMNREAVTLLINQVIPNRISGANELIIAEYLKHAQTPEDIRDDFTHMIGDLFMVFPVIKVADYHRDAGADVYMYEFQQHPNVLKDIRPSFVKADHADDLFFVFGACFWNDHIEVIDKRRRHREDETQLHLTYRVGCELEEKERFWSELDEVMESIPTGERVVIGADFNGHVGEGNRGDEEVIGKFGVKERNLEGQMVVDFAKRMDMAVVNTYFQKREEHRVTYKSGGRRTQVDYILCRRGNLKEISDCKVVVGESVARQHRMVVCRMTLMVCKKKRSKIEIEKKTKWWKLKKEECCEEFRQKLRQALGGQVLLPDDWETTAEVIRETGRKVLGVSSGRRKEDKETWWWNEEVQDSIQRKRLAKKKWDMDRTEENRQEYKELQRRVKREVSKAKQKAYDELYTRLDTREGEKDLYRLARQRDRDGKDVQQKVDKIRKDEVRKALKRMKSGKAVGPDDIPVEVWKCLGEAAVEFLASLFNRVLENLEKAYDRVPREELWYCMRKSGVAEKYVRVVQDMYERSRTVVRCAVVMDQLSEEVRQESPWTMMFADDIVICSESREQVEENLERWRFALERRGMKVSRIQSNGECGKEVKKRVQAETVSLRKRQESELEVAELKMLREARLRWFGHVQRREKGKQEEQVSPEQSIQTVLPSGITMEGPAVENLIDFDIPSSTEMTAPSTIGPPDLLSAEPLIPESVSELPKPMDPRPAAYKKEEDAEDSDATESADSENDVTDSPSHTSNSRRSSSSSNHSAEDADVAERREFMKAYVEKLFHGREDFDQEEKARFGELCSGENGKGREWFAKYVSVQRCNSKCVSEQTFYRLVQSFAVVLFDLMLKRCYQMDDYSPAKHLMTMCFTYYYIGKIQLSPTELLEKPSAAFDSYLRSSKVWLSGKKDIAEKLVKKTTAKTDMKSFFGGLESKLRGPAARKNEETESPTEGKPKAPVSPPASPDKKQGEKIYLYTHLKQQPIWHTLRFWNAAFFDAVHCERNKRSPTTREKWCHMTQEEKDDSSRIEENITFGQLGTFTHNMIAFGLSKKLCNDFLKKQAIIGNLNEEQYKLLSEHIEQMAGE</sequence>
<evidence type="ECO:0000256" key="1">
    <source>
        <dbReference type="ARBA" id="ARBA00005964"/>
    </source>
</evidence>
<evidence type="ECO:0000313" key="7">
    <source>
        <dbReference type="Proteomes" id="UP001274896"/>
    </source>
</evidence>
<keyword evidence="7" id="KW-1185">Reference proteome</keyword>
<dbReference type="InterPro" id="IPR043502">
    <property type="entry name" value="DNA/RNA_pol_sf"/>
</dbReference>
<evidence type="ECO:0000256" key="4">
    <source>
        <dbReference type="SAM" id="MobiDB-lite"/>
    </source>
</evidence>
<reference evidence="6" key="1">
    <citation type="submission" date="2023-06" db="EMBL/GenBank/DDBJ databases">
        <title>Male Hemibagrus guttatus genome.</title>
        <authorList>
            <person name="Bian C."/>
        </authorList>
    </citation>
    <scope>NUCLEOTIDE SEQUENCE</scope>
    <source>
        <strain evidence="6">Male_cb2023</strain>
        <tissue evidence="6">Muscle</tissue>
    </source>
</reference>
<evidence type="ECO:0000256" key="3">
    <source>
        <dbReference type="SAM" id="Coils"/>
    </source>
</evidence>
<proteinExistence type="inferred from homology"/>
<protein>
    <recommendedName>
        <fullName evidence="5">Reverse transcriptase domain-containing protein</fullName>
    </recommendedName>
</protein>
<dbReference type="InterPro" id="IPR000477">
    <property type="entry name" value="RT_dom"/>
</dbReference>
<dbReference type="InterPro" id="IPR036691">
    <property type="entry name" value="Endo/exonu/phosph_ase_sf"/>
</dbReference>
<dbReference type="Gene3D" id="3.40.50.1820">
    <property type="entry name" value="alpha/beta hydrolase"/>
    <property type="match status" value="1"/>
</dbReference>
<dbReference type="Pfam" id="PF00135">
    <property type="entry name" value="COesterase"/>
    <property type="match status" value="1"/>
</dbReference>
<feature type="region of interest" description="Disordered" evidence="4">
    <location>
        <begin position="1486"/>
        <end position="1547"/>
    </location>
</feature>
<dbReference type="PROSITE" id="PS50878">
    <property type="entry name" value="RT_POL"/>
    <property type="match status" value="1"/>
</dbReference>
<evidence type="ECO:0000259" key="5">
    <source>
        <dbReference type="PROSITE" id="PS50878"/>
    </source>
</evidence>
<dbReference type="Pfam" id="PF00078">
    <property type="entry name" value="RVT_1"/>
    <property type="match status" value="1"/>
</dbReference>
<feature type="region of interest" description="Disordered" evidence="4">
    <location>
        <begin position="1713"/>
        <end position="1744"/>
    </location>
</feature>
<dbReference type="Pfam" id="PF09004">
    <property type="entry name" value="ALKBH8_N"/>
    <property type="match status" value="1"/>
</dbReference>
<feature type="compositionally biased region" description="Acidic residues" evidence="4">
    <location>
        <begin position="1506"/>
        <end position="1522"/>
    </location>
</feature>
<dbReference type="GO" id="GO:0008168">
    <property type="term" value="F:methyltransferase activity"/>
    <property type="evidence" value="ECO:0007669"/>
    <property type="project" value="InterPro"/>
</dbReference>
<dbReference type="InterPro" id="IPR039872">
    <property type="entry name" value="KIAA0513"/>
</dbReference>
<dbReference type="PANTHER" id="PTHR13663:SF2">
    <property type="entry name" value="SIMILAR TO RIKEN CDNA 6430548M08"/>
    <property type="match status" value="1"/>
</dbReference>
<feature type="compositionally biased region" description="Basic and acidic residues" evidence="4">
    <location>
        <begin position="1718"/>
        <end position="1731"/>
    </location>
</feature>
<dbReference type="PANTHER" id="PTHR13663">
    <property type="entry name" value="SIMILAR TO RIKEN CDNA 6430548M08"/>
    <property type="match status" value="1"/>
</dbReference>
<dbReference type="SUPFAM" id="SSF53474">
    <property type="entry name" value="alpha/beta-Hydrolases"/>
    <property type="match status" value="1"/>
</dbReference>
<dbReference type="InterPro" id="IPR019826">
    <property type="entry name" value="Carboxylesterase_B_AS"/>
</dbReference>
<feature type="coiled-coil region" evidence="3">
    <location>
        <begin position="1149"/>
        <end position="1183"/>
    </location>
</feature>
<dbReference type="SUPFAM" id="SSF56672">
    <property type="entry name" value="DNA/RNA polymerases"/>
    <property type="match status" value="1"/>
</dbReference>
<dbReference type="InterPro" id="IPR015095">
    <property type="entry name" value="AlkB_hom8_N"/>
</dbReference>
<evidence type="ECO:0000313" key="6">
    <source>
        <dbReference type="EMBL" id="KAK3548824.1"/>
    </source>
</evidence>
<dbReference type="SUPFAM" id="SSF56219">
    <property type="entry name" value="DNase I-like"/>
    <property type="match status" value="1"/>
</dbReference>
<dbReference type="InterPro" id="IPR029058">
    <property type="entry name" value="AB_hydrolase_fold"/>
</dbReference>
<comment type="similarity">
    <text evidence="1">Belongs to the type-B carboxylesterase/lipase family.</text>
</comment>
<dbReference type="GO" id="GO:0016706">
    <property type="term" value="F:2-oxoglutarate-dependent dioxygenase activity"/>
    <property type="evidence" value="ECO:0007669"/>
    <property type="project" value="InterPro"/>
</dbReference>
<dbReference type="GO" id="GO:0016787">
    <property type="term" value="F:hydrolase activity"/>
    <property type="evidence" value="ECO:0007669"/>
    <property type="project" value="UniProtKB-KW"/>
</dbReference>
<feature type="domain" description="Reverse transcriptase" evidence="5">
    <location>
        <begin position="291"/>
        <end position="540"/>
    </location>
</feature>
<dbReference type="EMBL" id="JAUCMX010000004">
    <property type="protein sequence ID" value="KAK3548824.1"/>
    <property type="molecule type" value="Genomic_DNA"/>
</dbReference>
<dbReference type="PROSITE" id="PS00122">
    <property type="entry name" value="CARBOXYLESTERASE_B_1"/>
    <property type="match status" value="1"/>
</dbReference>
<comment type="caution">
    <text evidence="6">The sequence shown here is derived from an EMBL/GenBank/DDBJ whole genome shotgun (WGS) entry which is preliminary data.</text>
</comment>